<name>A0A8T0A4F9_9BILA</name>
<comment type="caution">
    <text evidence="1">The sequence shown here is derived from an EMBL/GenBank/DDBJ whole genome shotgun (WGS) entry which is preliminary data.</text>
</comment>
<evidence type="ECO:0000313" key="1">
    <source>
        <dbReference type="EMBL" id="KAF7640430.1"/>
    </source>
</evidence>
<evidence type="ECO:0000313" key="2">
    <source>
        <dbReference type="Proteomes" id="UP000605970"/>
    </source>
</evidence>
<proteinExistence type="predicted"/>
<dbReference type="EMBL" id="JABEBT010000001">
    <property type="protein sequence ID" value="KAF7640430.1"/>
    <property type="molecule type" value="Genomic_DNA"/>
</dbReference>
<dbReference type="Proteomes" id="UP000605970">
    <property type="component" value="Unassembled WGS sequence"/>
</dbReference>
<gene>
    <name evidence="1" type="ORF">Mgra_00000251</name>
</gene>
<sequence length="106" mass="12629">MTDIQKYNTQNYTSVFTGRRNSLKNNRKQTPLFTLSNPKHFLRKISSCYGALNSKRENLTKKKKKIILIFKKGKKYFPIFKNRKPPKSQFLQQIKVRKHKAPLKED</sequence>
<protein>
    <submittedName>
        <fullName evidence="1">Uncharacterized protein</fullName>
    </submittedName>
</protein>
<organism evidence="1 2">
    <name type="scientific">Meloidogyne graminicola</name>
    <dbReference type="NCBI Taxonomy" id="189291"/>
    <lineage>
        <taxon>Eukaryota</taxon>
        <taxon>Metazoa</taxon>
        <taxon>Ecdysozoa</taxon>
        <taxon>Nematoda</taxon>
        <taxon>Chromadorea</taxon>
        <taxon>Rhabditida</taxon>
        <taxon>Tylenchina</taxon>
        <taxon>Tylenchomorpha</taxon>
        <taxon>Tylenchoidea</taxon>
        <taxon>Meloidogynidae</taxon>
        <taxon>Meloidogyninae</taxon>
        <taxon>Meloidogyne</taxon>
    </lineage>
</organism>
<keyword evidence="2" id="KW-1185">Reference proteome</keyword>
<reference evidence="1" key="1">
    <citation type="journal article" date="2020" name="Ecol. Evol.">
        <title>Genome structure and content of the rice root-knot nematode (Meloidogyne graminicola).</title>
        <authorList>
            <person name="Phan N.T."/>
            <person name="Danchin E.G.J."/>
            <person name="Klopp C."/>
            <person name="Perfus-Barbeoch L."/>
            <person name="Kozlowski D.K."/>
            <person name="Koutsovoulos G.D."/>
            <person name="Lopez-Roques C."/>
            <person name="Bouchez O."/>
            <person name="Zahm M."/>
            <person name="Besnard G."/>
            <person name="Bellafiore S."/>
        </authorList>
    </citation>
    <scope>NUCLEOTIDE SEQUENCE</scope>
    <source>
        <strain evidence="1">VN-18</strain>
    </source>
</reference>
<accession>A0A8T0A4F9</accession>
<dbReference type="AlphaFoldDB" id="A0A8T0A4F9"/>